<dbReference type="InterPro" id="IPR004607">
    <property type="entry name" value="GART"/>
</dbReference>
<proteinExistence type="inferred from homology"/>
<evidence type="ECO:0000256" key="5">
    <source>
        <dbReference type="ARBA" id="ARBA00047664"/>
    </source>
</evidence>
<dbReference type="CDD" id="cd08645">
    <property type="entry name" value="FMT_core_GART"/>
    <property type="match status" value="1"/>
</dbReference>
<dbReference type="HAMAP" id="MF_01930">
    <property type="entry name" value="PurN"/>
    <property type="match status" value="1"/>
</dbReference>
<feature type="site" description="Raises pKa of active site His" evidence="6">
    <location>
        <position position="148"/>
    </location>
</feature>
<keyword evidence="2 6" id="KW-0808">Transferase</keyword>
<feature type="binding site" evidence="6">
    <location>
        <position position="68"/>
    </location>
    <ligand>
        <name>(6R)-10-formyltetrahydrofolate</name>
        <dbReference type="ChEBI" id="CHEBI:195366"/>
    </ligand>
</feature>
<feature type="domain" description="Formyl transferase N-terminal" evidence="7">
    <location>
        <begin position="6"/>
        <end position="184"/>
    </location>
</feature>
<dbReference type="InterPro" id="IPR036477">
    <property type="entry name" value="Formyl_transf_N_sf"/>
</dbReference>
<feature type="binding site" evidence="6">
    <location>
        <begin position="93"/>
        <end position="96"/>
    </location>
    <ligand>
        <name>(6R)-10-formyltetrahydrofolate</name>
        <dbReference type="ChEBI" id="CHEBI:195366"/>
    </ligand>
</feature>
<dbReference type="EMBL" id="JACJUD010000008">
    <property type="protein sequence ID" value="MBB2497284.1"/>
    <property type="molecule type" value="Genomic_DNA"/>
</dbReference>
<dbReference type="SUPFAM" id="SSF53328">
    <property type="entry name" value="Formyltransferase"/>
    <property type="match status" value="1"/>
</dbReference>
<evidence type="ECO:0000259" key="7">
    <source>
        <dbReference type="Pfam" id="PF00551"/>
    </source>
</evidence>
<evidence type="ECO:0000256" key="2">
    <source>
        <dbReference type="ARBA" id="ARBA00022679"/>
    </source>
</evidence>
<keyword evidence="3 6" id="KW-0658">Purine biosynthesis</keyword>
<evidence type="ECO:0000313" key="8">
    <source>
        <dbReference type="EMBL" id="MBB2497284.1"/>
    </source>
</evidence>
<sequence>MMVDCNVVVLISGSGSNLQALIDSIATADSPARIRAVISNRADAYGLERAKQAGIATLVLDHKQFDGREAFDAALVEAIDGFDPQLVVLAGFMRILSGGFVRHYEGRLLNIHPSLLPKYKGLHTHQRALEAGDSEHGCSVHFVTEELDGGPLVVQAVVPVKSDDTPDTLAQRVHAEEHRIYPLAMHWFAAGRLRLDSSGTVLDGQTLPASGHLIRP</sequence>
<feature type="active site" description="Proton donor" evidence="6">
    <location>
        <position position="112"/>
    </location>
</feature>
<evidence type="ECO:0000256" key="3">
    <source>
        <dbReference type="ARBA" id="ARBA00022755"/>
    </source>
</evidence>
<dbReference type="PANTHER" id="PTHR43369">
    <property type="entry name" value="PHOSPHORIBOSYLGLYCINAMIDE FORMYLTRANSFERASE"/>
    <property type="match status" value="1"/>
</dbReference>
<dbReference type="GO" id="GO:0004644">
    <property type="term" value="F:phosphoribosylglycinamide formyltransferase activity"/>
    <property type="evidence" value="ECO:0007669"/>
    <property type="project" value="UniProtKB-UniRule"/>
</dbReference>
<dbReference type="InterPro" id="IPR002376">
    <property type="entry name" value="Formyl_transf_N"/>
</dbReference>
<accession>A0A7W4LQ34</accession>
<dbReference type="AlphaFoldDB" id="A0A7W4LQ34"/>
<organism evidence="8 9">
    <name type="scientific">Aquipseudomonas ullengensis</name>
    <dbReference type="NCBI Taxonomy" id="2759166"/>
    <lineage>
        <taxon>Bacteria</taxon>
        <taxon>Pseudomonadati</taxon>
        <taxon>Pseudomonadota</taxon>
        <taxon>Gammaproteobacteria</taxon>
        <taxon>Pseudomonadales</taxon>
        <taxon>Pseudomonadaceae</taxon>
        <taxon>Aquipseudomonas</taxon>
    </lineage>
</organism>
<comment type="function">
    <text evidence="6">Catalyzes the transfer of a formyl group from 10-formyltetrahydrofolate to 5-phospho-ribosyl-glycinamide (GAR), producing 5-phospho-ribosyl-N-formylglycinamide (FGAR) and tetrahydrofolate.</text>
</comment>
<feature type="binding site" evidence="6">
    <location>
        <begin position="15"/>
        <end position="17"/>
    </location>
    <ligand>
        <name>N(1)-(5-phospho-beta-D-ribosyl)glycinamide</name>
        <dbReference type="ChEBI" id="CHEBI:143788"/>
    </ligand>
</feature>
<keyword evidence="9" id="KW-1185">Reference proteome</keyword>
<comment type="similarity">
    <text evidence="4 6">Belongs to the GART family.</text>
</comment>
<comment type="pathway">
    <text evidence="1 6">Purine metabolism; IMP biosynthesis via de novo pathway; N(2)-formyl-N(1)-(5-phospho-D-ribosyl)glycinamide from N(1)-(5-phospho-D-ribosyl)glycinamide (10-formyl THF route): step 1/1.</text>
</comment>
<dbReference type="EC" id="2.1.2.2" evidence="6"/>
<evidence type="ECO:0000256" key="6">
    <source>
        <dbReference type="HAMAP-Rule" id="MF_01930"/>
    </source>
</evidence>
<feature type="binding site" evidence="6">
    <location>
        <position position="110"/>
    </location>
    <ligand>
        <name>(6R)-10-formyltetrahydrofolate</name>
        <dbReference type="ChEBI" id="CHEBI:195366"/>
    </ligand>
</feature>
<dbReference type="InterPro" id="IPR001555">
    <property type="entry name" value="GART_AS"/>
</dbReference>
<evidence type="ECO:0000256" key="1">
    <source>
        <dbReference type="ARBA" id="ARBA00005054"/>
    </source>
</evidence>
<comment type="catalytic activity">
    <reaction evidence="5 6">
        <text>N(1)-(5-phospho-beta-D-ribosyl)glycinamide + (6R)-10-formyltetrahydrofolate = N(2)-formyl-N(1)-(5-phospho-beta-D-ribosyl)glycinamide + (6S)-5,6,7,8-tetrahydrofolate + H(+)</text>
        <dbReference type="Rhea" id="RHEA:15053"/>
        <dbReference type="ChEBI" id="CHEBI:15378"/>
        <dbReference type="ChEBI" id="CHEBI:57453"/>
        <dbReference type="ChEBI" id="CHEBI:143788"/>
        <dbReference type="ChEBI" id="CHEBI:147286"/>
        <dbReference type="ChEBI" id="CHEBI:195366"/>
        <dbReference type="EC" id="2.1.2.2"/>
    </reaction>
</comment>
<evidence type="ECO:0000313" key="9">
    <source>
        <dbReference type="Proteomes" id="UP000542720"/>
    </source>
</evidence>
<dbReference type="PANTHER" id="PTHR43369:SF2">
    <property type="entry name" value="PHOSPHORIBOSYLGLYCINAMIDE FORMYLTRANSFERASE"/>
    <property type="match status" value="1"/>
</dbReference>
<reference evidence="8 9" key="1">
    <citation type="submission" date="2020-08" db="EMBL/GenBank/DDBJ databases">
        <authorList>
            <person name="Kim C.M."/>
        </authorList>
    </citation>
    <scope>NUCLEOTIDE SEQUENCE [LARGE SCALE GENOMIC DNA]</scope>
    <source>
        <strain evidence="8 9">UL070</strain>
    </source>
</reference>
<dbReference type="Proteomes" id="UP000542720">
    <property type="component" value="Unassembled WGS sequence"/>
</dbReference>
<gene>
    <name evidence="6 8" type="primary">purN</name>
    <name evidence="8" type="ORF">H3H51_19860</name>
</gene>
<protein>
    <recommendedName>
        <fullName evidence="6">Phosphoribosylglycinamide formyltransferase</fullName>
        <ecNumber evidence="6">2.1.2.2</ecNumber>
    </recommendedName>
    <alternativeName>
        <fullName evidence="6">5'-phosphoribosylglycinamide transformylase</fullName>
    </alternativeName>
    <alternativeName>
        <fullName evidence="6">GAR transformylase</fullName>
        <shortName evidence="6">GART</shortName>
    </alternativeName>
</protein>
<dbReference type="NCBIfam" id="TIGR00639">
    <property type="entry name" value="PurN"/>
    <property type="match status" value="1"/>
</dbReference>
<evidence type="ECO:0000256" key="4">
    <source>
        <dbReference type="ARBA" id="ARBA00038440"/>
    </source>
</evidence>
<dbReference type="FunFam" id="3.40.50.170:FF:000005">
    <property type="entry name" value="Phosphoribosylglycinamide formyltransferase"/>
    <property type="match status" value="1"/>
</dbReference>
<dbReference type="UniPathway" id="UPA00074">
    <property type="reaction ID" value="UER00126"/>
</dbReference>
<name>A0A7W4LQ34_9GAMM</name>
<dbReference type="GO" id="GO:0006189">
    <property type="term" value="P:'de novo' IMP biosynthetic process"/>
    <property type="evidence" value="ECO:0007669"/>
    <property type="project" value="UniProtKB-UniRule"/>
</dbReference>
<comment type="caution">
    <text evidence="8">The sequence shown here is derived from an EMBL/GenBank/DDBJ whole genome shotgun (WGS) entry which is preliminary data.</text>
</comment>
<dbReference type="Pfam" id="PF00551">
    <property type="entry name" value="Formyl_trans_N"/>
    <property type="match status" value="1"/>
</dbReference>
<dbReference type="Gene3D" id="3.40.50.170">
    <property type="entry name" value="Formyl transferase, N-terminal domain"/>
    <property type="match status" value="1"/>
</dbReference>
<dbReference type="GO" id="GO:0005829">
    <property type="term" value="C:cytosol"/>
    <property type="evidence" value="ECO:0007669"/>
    <property type="project" value="TreeGrafter"/>
</dbReference>
<dbReference type="PROSITE" id="PS00373">
    <property type="entry name" value="GART"/>
    <property type="match status" value="1"/>
</dbReference>